<dbReference type="EMBL" id="JAHHIF010000072">
    <property type="protein sequence ID" value="MBW4548806.1"/>
    <property type="molecule type" value="Genomic_DNA"/>
</dbReference>
<organism evidence="2 3">
    <name type="scientific">Symplocastrum torsivum CPER-KK1</name>
    <dbReference type="NCBI Taxonomy" id="450513"/>
    <lineage>
        <taxon>Bacteria</taxon>
        <taxon>Bacillati</taxon>
        <taxon>Cyanobacteriota</taxon>
        <taxon>Cyanophyceae</taxon>
        <taxon>Oscillatoriophycideae</taxon>
        <taxon>Oscillatoriales</taxon>
        <taxon>Microcoleaceae</taxon>
        <taxon>Symplocastrum</taxon>
    </lineage>
</organism>
<name>A0A951UEI0_9CYAN</name>
<feature type="domain" description="HTH cro/C1-type" evidence="1">
    <location>
        <begin position="8"/>
        <end position="63"/>
    </location>
</feature>
<evidence type="ECO:0000259" key="1">
    <source>
        <dbReference type="PROSITE" id="PS50943"/>
    </source>
</evidence>
<dbReference type="SUPFAM" id="SSF47413">
    <property type="entry name" value="lambda repressor-like DNA-binding domains"/>
    <property type="match status" value="1"/>
</dbReference>
<dbReference type="PROSITE" id="PS50943">
    <property type="entry name" value="HTH_CROC1"/>
    <property type="match status" value="1"/>
</dbReference>
<dbReference type="SMART" id="SM00530">
    <property type="entry name" value="HTH_XRE"/>
    <property type="match status" value="1"/>
</dbReference>
<comment type="caution">
    <text evidence="2">The sequence shown here is derived from an EMBL/GenBank/DDBJ whole genome shotgun (WGS) entry which is preliminary data.</text>
</comment>
<dbReference type="Pfam" id="PF12844">
    <property type="entry name" value="HTH_19"/>
    <property type="match status" value="1"/>
</dbReference>
<dbReference type="Gene3D" id="1.10.260.40">
    <property type="entry name" value="lambda repressor-like DNA-binding domains"/>
    <property type="match status" value="1"/>
</dbReference>
<reference evidence="2" key="2">
    <citation type="journal article" date="2022" name="Microbiol. Resour. Announc.">
        <title>Metagenome Sequencing to Explore Phylogenomics of Terrestrial Cyanobacteria.</title>
        <authorList>
            <person name="Ward R.D."/>
            <person name="Stajich J.E."/>
            <person name="Johansen J.R."/>
            <person name="Huntemann M."/>
            <person name="Clum A."/>
            <person name="Foster B."/>
            <person name="Foster B."/>
            <person name="Roux S."/>
            <person name="Palaniappan K."/>
            <person name="Varghese N."/>
            <person name="Mukherjee S."/>
            <person name="Reddy T.B.K."/>
            <person name="Daum C."/>
            <person name="Copeland A."/>
            <person name="Chen I.A."/>
            <person name="Ivanova N.N."/>
            <person name="Kyrpides N.C."/>
            <person name="Shapiro N."/>
            <person name="Eloe-Fadrosh E.A."/>
            <person name="Pietrasiak N."/>
        </authorList>
    </citation>
    <scope>NUCLEOTIDE SEQUENCE</scope>
    <source>
        <strain evidence="2">CPER-KK1</strain>
    </source>
</reference>
<evidence type="ECO:0000313" key="3">
    <source>
        <dbReference type="Proteomes" id="UP000753908"/>
    </source>
</evidence>
<evidence type="ECO:0000313" key="2">
    <source>
        <dbReference type="EMBL" id="MBW4548806.1"/>
    </source>
</evidence>
<reference evidence="2" key="1">
    <citation type="submission" date="2021-05" db="EMBL/GenBank/DDBJ databases">
        <authorList>
            <person name="Pietrasiak N."/>
            <person name="Ward R."/>
            <person name="Stajich J.E."/>
            <person name="Kurbessoian T."/>
        </authorList>
    </citation>
    <scope>NUCLEOTIDE SEQUENCE</scope>
    <source>
        <strain evidence="2">CPER-KK1</strain>
    </source>
</reference>
<dbReference type="InterPro" id="IPR001387">
    <property type="entry name" value="Cro/C1-type_HTH"/>
</dbReference>
<sequence length="76" mass="8484">MGKAGKALRQTLETYGISQNKLAVTLGVDRSMIFKWYHEQRDPTAETVVQIAEALKGLNPEAAAEFIRLYVGDFLL</sequence>
<proteinExistence type="predicted"/>
<dbReference type="CDD" id="cd00093">
    <property type="entry name" value="HTH_XRE"/>
    <property type="match status" value="1"/>
</dbReference>
<dbReference type="GO" id="GO:0003677">
    <property type="term" value="F:DNA binding"/>
    <property type="evidence" value="ECO:0007669"/>
    <property type="project" value="InterPro"/>
</dbReference>
<dbReference type="AlphaFoldDB" id="A0A951UEI0"/>
<accession>A0A951UEI0</accession>
<gene>
    <name evidence="2" type="ORF">KME25_31035</name>
</gene>
<protein>
    <submittedName>
        <fullName evidence="2">Helix-turn-helix domain-containing protein</fullName>
    </submittedName>
</protein>
<dbReference type="InterPro" id="IPR010982">
    <property type="entry name" value="Lambda_DNA-bd_dom_sf"/>
</dbReference>
<dbReference type="Proteomes" id="UP000753908">
    <property type="component" value="Unassembled WGS sequence"/>
</dbReference>